<keyword evidence="5" id="KW-1185">Reference proteome</keyword>
<feature type="compositionally biased region" description="Low complexity" evidence="1">
    <location>
        <begin position="26"/>
        <end position="36"/>
    </location>
</feature>
<dbReference type="EMBL" id="BQNB010018786">
    <property type="protein sequence ID" value="GJT78262.1"/>
    <property type="molecule type" value="Genomic_DNA"/>
</dbReference>
<feature type="domain" description="Transposase MuDR plant" evidence="2">
    <location>
        <begin position="195"/>
        <end position="258"/>
    </location>
</feature>
<dbReference type="Pfam" id="PF03108">
    <property type="entry name" value="DBD_Tnp_Mut"/>
    <property type="match status" value="1"/>
</dbReference>
<feature type="compositionally biased region" description="Basic and acidic residues" evidence="1">
    <location>
        <begin position="115"/>
        <end position="145"/>
    </location>
</feature>
<gene>
    <name evidence="4" type="ORF">Tco_1044987</name>
</gene>
<name>A0ABQ5GTN0_9ASTR</name>
<organism evidence="4 5">
    <name type="scientific">Tanacetum coccineum</name>
    <dbReference type="NCBI Taxonomy" id="301880"/>
    <lineage>
        <taxon>Eukaryota</taxon>
        <taxon>Viridiplantae</taxon>
        <taxon>Streptophyta</taxon>
        <taxon>Embryophyta</taxon>
        <taxon>Tracheophyta</taxon>
        <taxon>Spermatophyta</taxon>
        <taxon>Magnoliopsida</taxon>
        <taxon>eudicotyledons</taxon>
        <taxon>Gunneridae</taxon>
        <taxon>Pentapetalae</taxon>
        <taxon>asterids</taxon>
        <taxon>campanulids</taxon>
        <taxon>Asterales</taxon>
        <taxon>Asteraceae</taxon>
        <taxon>Asteroideae</taxon>
        <taxon>Anthemideae</taxon>
        <taxon>Anthemidinae</taxon>
        <taxon>Tanacetum</taxon>
    </lineage>
</organism>
<dbReference type="Proteomes" id="UP001151760">
    <property type="component" value="Unassembled WGS sequence"/>
</dbReference>
<protein>
    <submittedName>
        <fullName evidence="4">PB1 domain-containing protein</fullName>
    </submittedName>
</protein>
<feature type="compositionally biased region" description="Basic residues" evidence="1">
    <location>
        <begin position="146"/>
        <end position="155"/>
    </location>
</feature>
<evidence type="ECO:0000313" key="5">
    <source>
        <dbReference type="Proteomes" id="UP001151760"/>
    </source>
</evidence>
<sequence>MTRRSAAAAAKAEAASHEKEKEKSVSESSTSDSSSDAEPEHVNEKLNSDCSPDYVPARSSKRKKVNSQNETDANASPADGVKKRKRTPSWKVGANGGPTIVSDSVPPKSRGKRQKTNEESSGSKKSERKSGRSAAKGDDSTEAKSGRKRARRPRPPKADSSDQEIDEFVGPSALAIIDDDASVETVVSLWKSAISGVGQEFSNVYEFREALQRYAMANGFEYKLKKNDTNRANGVCTGEGCSWKFNAVWVPTTESFKIKTMNNVHTCDLESRVNSLVITLNEKLQESPHLKPKEIANQLLKDSGVDLNHGTMAVKDERLGSDKESYNLLPWFCDKIIETNPGSISKLIVGENKRFKALFVSFYASLYGFQNSCRPLLFLEATSLRSMYGEVLLTANAIDGNDDFFPVAFAIVDVEDDNNCRWFLEQLKAAILYSQPMTFVFDMEKNLKTSVFEVFQDAHVGYSIYHLLESFKRNVKGPFQGDGKSFLRFISWLQAHAVRLGGFRKCL</sequence>
<evidence type="ECO:0000313" key="4">
    <source>
        <dbReference type="EMBL" id="GJT78262.1"/>
    </source>
</evidence>
<dbReference type="InterPro" id="IPR018289">
    <property type="entry name" value="MULE_transposase_dom"/>
</dbReference>
<feature type="domain" description="MULE transposase" evidence="3">
    <location>
        <begin position="379"/>
        <end position="468"/>
    </location>
</feature>
<feature type="region of interest" description="Disordered" evidence="1">
    <location>
        <begin position="1"/>
        <end position="165"/>
    </location>
</feature>
<evidence type="ECO:0000259" key="3">
    <source>
        <dbReference type="Pfam" id="PF10551"/>
    </source>
</evidence>
<dbReference type="Pfam" id="PF10551">
    <property type="entry name" value="MULE"/>
    <property type="match status" value="1"/>
</dbReference>
<feature type="compositionally biased region" description="Basic and acidic residues" evidence="1">
    <location>
        <begin position="14"/>
        <end position="25"/>
    </location>
</feature>
<reference evidence="4" key="2">
    <citation type="submission" date="2022-01" db="EMBL/GenBank/DDBJ databases">
        <authorList>
            <person name="Yamashiro T."/>
            <person name="Shiraishi A."/>
            <person name="Satake H."/>
            <person name="Nakayama K."/>
        </authorList>
    </citation>
    <scope>NUCLEOTIDE SEQUENCE</scope>
</reference>
<evidence type="ECO:0000256" key="1">
    <source>
        <dbReference type="SAM" id="MobiDB-lite"/>
    </source>
</evidence>
<reference evidence="4" key="1">
    <citation type="journal article" date="2022" name="Int. J. Mol. Sci.">
        <title>Draft Genome of Tanacetum Coccineum: Genomic Comparison of Closely Related Tanacetum-Family Plants.</title>
        <authorList>
            <person name="Yamashiro T."/>
            <person name="Shiraishi A."/>
            <person name="Nakayama K."/>
            <person name="Satake H."/>
        </authorList>
    </citation>
    <scope>NUCLEOTIDE SEQUENCE</scope>
</reference>
<accession>A0ABQ5GTN0</accession>
<evidence type="ECO:0000259" key="2">
    <source>
        <dbReference type="Pfam" id="PF03108"/>
    </source>
</evidence>
<dbReference type="PANTHER" id="PTHR31973:SF149">
    <property type="entry name" value="SWIM-TYPE DOMAIN-CONTAINING PROTEIN"/>
    <property type="match status" value="1"/>
</dbReference>
<dbReference type="PANTHER" id="PTHR31973">
    <property type="entry name" value="POLYPROTEIN, PUTATIVE-RELATED"/>
    <property type="match status" value="1"/>
</dbReference>
<proteinExistence type="predicted"/>
<feature type="compositionally biased region" description="Low complexity" evidence="1">
    <location>
        <begin position="1"/>
        <end position="13"/>
    </location>
</feature>
<comment type="caution">
    <text evidence="4">The sequence shown here is derived from an EMBL/GenBank/DDBJ whole genome shotgun (WGS) entry which is preliminary data.</text>
</comment>
<dbReference type="InterPro" id="IPR004332">
    <property type="entry name" value="Transposase_MuDR"/>
</dbReference>
<feature type="compositionally biased region" description="Basic and acidic residues" evidence="1">
    <location>
        <begin position="38"/>
        <end position="47"/>
    </location>
</feature>